<keyword evidence="2" id="KW-1185">Reference proteome</keyword>
<dbReference type="EMBL" id="GL732550">
    <property type="protein sequence ID" value="EFX79909.1"/>
    <property type="molecule type" value="Genomic_DNA"/>
</dbReference>
<name>E9GKT9_DAPPU</name>
<dbReference type="InParanoid" id="E9GKT9"/>
<sequence>MAGRVFGCDAFRWPLWRYREKRDGKVTGNGHEASRILEELKNGHFCDHLLGCVMCEGLIFLPSPGCLDRPVYLPQRLDSSREDIARRLLAPLCCWRGAGVHRQQLEAVSSARLFFPSHQTISHHITGRGRTEQITIKGELENYNRRYLTVKLTQAERTNRTANVTATSTPATFFTTHSRLSRSFSLSHSTSTDRIAIASSRKIGEKKSGERKTKNKNVVAGERVARNLFAP</sequence>
<accession>E9GKT9</accession>
<evidence type="ECO:0000313" key="2">
    <source>
        <dbReference type="Proteomes" id="UP000000305"/>
    </source>
</evidence>
<dbReference type="HOGENOM" id="CLU_1200892_0_0_1"/>
<proteinExistence type="predicted"/>
<gene>
    <name evidence="1" type="ORF">DAPPUDRAFT_103941</name>
</gene>
<protein>
    <submittedName>
        <fullName evidence="1">Uncharacterized protein</fullName>
    </submittedName>
</protein>
<evidence type="ECO:0000313" key="1">
    <source>
        <dbReference type="EMBL" id="EFX79909.1"/>
    </source>
</evidence>
<dbReference type="Proteomes" id="UP000000305">
    <property type="component" value="Unassembled WGS sequence"/>
</dbReference>
<reference evidence="1 2" key="1">
    <citation type="journal article" date="2011" name="Science">
        <title>The ecoresponsive genome of Daphnia pulex.</title>
        <authorList>
            <person name="Colbourne J.K."/>
            <person name="Pfrender M.E."/>
            <person name="Gilbert D."/>
            <person name="Thomas W.K."/>
            <person name="Tucker A."/>
            <person name="Oakley T.H."/>
            <person name="Tokishita S."/>
            <person name="Aerts A."/>
            <person name="Arnold G.J."/>
            <person name="Basu M.K."/>
            <person name="Bauer D.J."/>
            <person name="Caceres C.E."/>
            <person name="Carmel L."/>
            <person name="Casola C."/>
            <person name="Choi J.H."/>
            <person name="Detter J.C."/>
            <person name="Dong Q."/>
            <person name="Dusheyko S."/>
            <person name="Eads B.D."/>
            <person name="Frohlich T."/>
            <person name="Geiler-Samerotte K.A."/>
            <person name="Gerlach D."/>
            <person name="Hatcher P."/>
            <person name="Jogdeo S."/>
            <person name="Krijgsveld J."/>
            <person name="Kriventseva E.V."/>
            <person name="Kultz D."/>
            <person name="Laforsch C."/>
            <person name="Lindquist E."/>
            <person name="Lopez J."/>
            <person name="Manak J.R."/>
            <person name="Muller J."/>
            <person name="Pangilinan J."/>
            <person name="Patwardhan R.P."/>
            <person name="Pitluck S."/>
            <person name="Pritham E.J."/>
            <person name="Rechtsteiner A."/>
            <person name="Rho M."/>
            <person name="Rogozin I.B."/>
            <person name="Sakarya O."/>
            <person name="Salamov A."/>
            <person name="Schaack S."/>
            <person name="Shapiro H."/>
            <person name="Shiga Y."/>
            <person name="Skalitzky C."/>
            <person name="Smith Z."/>
            <person name="Souvorov A."/>
            <person name="Sung W."/>
            <person name="Tang Z."/>
            <person name="Tsuchiya D."/>
            <person name="Tu H."/>
            <person name="Vos H."/>
            <person name="Wang M."/>
            <person name="Wolf Y.I."/>
            <person name="Yamagata H."/>
            <person name="Yamada T."/>
            <person name="Ye Y."/>
            <person name="Shaw J.R."/>
            <person name="Andrews J."/>
            <person name="Crease T.J."/>
            <person name="Tang H."/>
            <person name="Lucas S.M."/>
            <person name="Robertson H.M."/>
            <person name="Bork P."/>
            <person name="Koonin E.V."/>
            <person name="Zdobnov E.M."/>
            <person name="Grigoriev I.V."/>
            <person name="Lynch M."/>
            <person name="Boore J.L."/>
        </authorList>
    </citation>
    <scope>NUCLEOTIDE SEQUENCE [LARGE SCALE GENOMIC DNA]</scope>
</reference>
<dbReference type="KEGG" id="dpx:DAPPUDRAFT_103941"/>
<organism evidence="1 2">
    <name type="scientific">Daphnia pulex</name>
    <name type="common">Water flea</name>
    <dbReference type="NCBI Taxonomy" id="6669"/>
    <lineage>
        <taxon>Eukaryota</taxon>
        <taxon>Metazoa</taxon>
        <taxon>Ecdysozoa</taxon>
        <taxon>Arthropoda</taxon>
        <taxon>Crustacea</taxon>
        <taxon>Branchiopoda</taxon>
        <taxon>Diplostraca</taxon>
        <taxon>Cladocera</taxon>
        <taxon>Anomopoda</taxon>
        <taxon>Daphniidae</taxon>
        <taxon>Daphnia</taxon>
    </lineage>
</organism>
<dbReference type="AlphaFoldDB" id="E9GKT9"/>